<evidence type="ECO:0000313" key="13">
    <source>
        <dbReference type="Ensembl" id="ENSLLEP00000013345.1"/>
    </source>
</evidence>
<dbReference type="GO" id="GO:0005886">
    <property type="term" value="C:plasma membrane"/>
    <property type="evidence" value="ECO:0007669"/>
    <property type="project" value="UniProtKB-SubCell"/>
</dbReference>
<evidence type="ECO:0000259" key="12">
    <source>
        <dbReference type="PROSITE" id="PS50262"/>
    </source>
</evidence>
<feature type="domain" description="G-protein coupled receptors family 1 profile" evidence="12">
    <location>
        <begin position="24"/>
        <end position="288"/>
    </location>
</feature>
<reference evidence="13" key="1">
    <citation type="submission" date="2025-08" db="UniProtKB">
        <authorList>
            <consortium name="Ensembl"/>
        </authorList>
    </citation>
    <scope>IDENTIFICATION</scope>
</reference>
<dbReference type="Gene3D" id="1.20.1070.10">
    <property type="entry name" value="Rhodopsin 7-helix transmembrane proteins"/>
    <property type="match status" value="1"/>
</dbReference>
<dbReference type="Pfam" id="PF03402">
    <property type="entry name" value="V1R"/>
    <property type="match status" value="1"/>
</dbReference>
<evidence type="ECO:0000256" key="4">
    <source>
        <dbReference type="ARBA" id="ARBA00022507"/>
    </source>
</evidence>
<reference evidence="13" key="2">
    <citation type="submission" date="2025-09" db="UniProtKB">
        <authorList>
            <consortium name="Ensembl"/>
        </authorList>
    </citation>
    <scope>IDENTIFICATION</scope>
</reference>
<feature type="transmembrane region" description="Helical" evidence="11">
    <location>
        <begin position="192"/>
        <end position="213"/>
    </location>
</feature>
<evidence type="ECO:0000256" key="10">
    <source>
        <dbReference type="ARBA" id="ARBA00023224"/>
    </source>
</evidence>
<name>A0A8C5MJX4_9ANUR</name>
<evidence type="ECO:0000256" key="3">
    <source>
        <dbReference type="ARBA" id="ARBA00022475"/>
    </source>
</evidence>
<feature type="transmembrane region" description="Helical" evidence="11">
    <location>
        <begin position="163"/>
        <end position="186"/>
    </location>
</feature>
<keyword evidence="5 11" id="KW-0812">Transmembrane</keyword>
<comment type="subcellular location">
    <subcellularLocation>
        <location evidence="1 11">Cell membrane</location>
        <topology evidence="1 11">Multi-pass membrane protein</topology>
    </subcellularLocation>
</comment>
<proteinExistence type="inferred from homology"/>
<dbReference type="OrthoDB" id="9606139at2759"/>
<evidence type="ECO:0000313" key="14">
    <source>
        <dbReference type="Proteomes" id="UP000694569"/>
    </source>
</evidence>
<evidence type="ECO:0000256" key="1">
    <source>
        <dbReference type="ARBA" id="ARBA00004651"/>
    </source>
</evidence>
<dbReference type="InterPro" id="IPR004072">
    <property type="entry name" value="Vmron_rcpt_1"/>
</dbReference>
<keyword evidence="4 11" id="KW-0589">Pheromone response</keyword>
<evidence type="ECO:0000256" key="9">
    <source>
        <dbReference type="ARBA" id="ARBA00023170"/>
    </source>
</evidence>
<dbReference type="SUPFAM" id="SSF81321">
    <property type="entry name" value="Family A G protein-coupled receptor-like"/>
    <property type="match status" value="1"/>
</dbReference>
<evidence type="ECO:0000256" key="11">
    <source>
        <dbReference type="RuleBase" id="RU364061"/>
    </source>
</evidence>
<keyword evidence="3 11" id="KW-1003">Cell membrane</keyword>
<evidence type="ECO:0000256" key="5">
    <source>
        <dbReference type="ARBA" id="ARBA00022692"/>
    </source>
</evidence>
<dbReference type="InterPro" id="IPR017452">
    <property type="entry name" value="GPCR_Rhodpsn_7TM"/>
</dbReference>
<sequence length="325" mass="36831">YKRLHPGMNSAFGFFLLIIIGIPGNLFILLKFTYIKIMEKKLLATNVILTFLSLSNLLVIFSRVIPQALNAIGVQNLLNDTECKLALFTYRVSRAMCICTTSFLSCHQCVLVAPFTRYWIYLKETLTQKLYIIMILLLAMNLSLHPSAILYGRARANSTTSPYTLRLVYCDADFLTFVSFLLNGLVSVIREIIFVGLMTLSSTYMVTILYQHGNTMKGVRSSERGNRKSREYKASRAVILLVALYVMLYGMDNSMWIYTLSLSNVNTDTNDIRIFLAASYSALSPILIITTNPKLYRGVKIPWGKKMSEIEKKDTHNTDLVNSIS</sequence>
<feature type="transmembrane region" description="Helical" evidence="11">
    <location>
        <begin position="42"/>
        <end position="61"/>
    </location>
</feature>
<dbReference type="GO" id="GO:0016503">
    <property type="term" value="F:pheromone receptor activity"/>
    <property type="evidence" value="ECO:0007669"/>
    <property type="project" value="InterPro"/>
</dbReference>
<keyword evidence="9 11" id="KW-0675">Receptor</keyword>
<dbReference type="GeneTree" id="ENSGT01030000234553"/>
<dbReference type="PANTHER" id="PTHR24062">
    <property type="entry name" value="VOMERONASAL TYPE-1 RECEPTOR"/>
    <property type="match status" value="1"/>
</dbReference>
<feature type="transmembrane region" description="Helical" evidence="11">
    <location>
        <begin position="234"/>
        <end position="252"/>
    </location>
</feature>
<accession>A0A8C5MJX4</accession>
<evidence type="ECO:0000256" key="6">
    <source>
        <dbReference type="ARBA" id="ARBA00022989"/>
    </source>
</evidence>
<evidence type="ECO:0000256" key="8">
    <source>
        <dbReference type="ARBA" id="ARBA00023136"/>
    </source>
</evidence>
<keyword evidence="6 11" id="KW-1133">Transmembrane helix</keyword>
<keyword evidence="10 11" id="KW-0807">Transducer</keyword>
<evidence type="ECO:0000256" key="7">
    <source>
        <dbReference type="ARBA" id="ARBA00023040"/>
    </source>
</evidence>
<dbReference type="Ensembl" id="ENSLLET00000013863.1">
    <property type="protein sequence ID" value="ENSLLEP00000013345.1"/>
    <property type="gene ID" value="ENSLLEG00000008438.1"/>
</dbReference>
<comment type="similarity">
    <text evidence="2 11">Belongs to the G-protein coupled receptor 1 family.</text>
</comment>
<dbReference type="AlphaFoldDB" id="A0A8C5MJX4"/>
<organism evidence="13 14">
    <name type="scientific">Leptobrachium leishanense</name>
    <name type="common">Leishan spiny toad</name>
    <dbReference type="NCBI Taxonomy" id="445787"/>
    <lineage>
        <taxon>Eukaryota</taxon>
        <taxon>Metazoa</taxon>
        <taxon>Chordata</taxon>
        <taxon>Craniata</taxon>
        <taxon>Vertebrata</taxon>
        <taxon>Euteleostomi</taxon>
        <taxon>Amphibia</taxon>
        <taxon>Batrachia</taxon>
        <taxon>Anura</taxon>
        <taxon>Pelobatoidea</taxon>
        <taxon>Megophryidae</taxon>
        <taxon>Leptobrachium</taxon>
    </lineage>
</organism>
<dbReference type="Proteomes" id="UP000694569">
    <property type="component" value="Unplaced"/>
</dbReference>
<feature type="transmembrane region" description="Helical" evidence="11">
    <location>
        <begin position="130"/>
        <end position="151"/>
    </location>
</feature>
<keyword evidence="14" id="KW-1185">Reference proteome</keyword>
<dbReference type="PROSITE" id="PS50262">
    <property type="entry name" value="G_PROTEIN_RECEP_F1_2"/>
    <property type="match status" value="1"/>
</dbReference>
<feature type="transmembrane region" description="Helical" evidence="11">
    <location>
        <begin position="12"/>
        <end position="30"/>
    </location>
</feature>
<keyword evidence="7 11" id="KW-0297">G-protein coupled receptor</keyword>
<evidence type="ECO:0000256" key="2">
    <source>
        <dbReference type="ARBA" id="ARBA00010663"/>
    </source>
</evidence>
<keyword evidence="8 11" id="KW-0472">Membrane</keyword>
<feature type="transmembrane region" description="Helical" evidence="11">
    <location>
        <begin position="272"/>
        <end position="290"/>
    </location>
</feature>
<dbReference type="GO" id="GO:0019236">
    <property type="term" value="P:response to pheromone"/>
    <property type="evidence" value="ECO:0007669"/>
    <property type="project" value="UniProtKB-KW"/>
</dbReference>
<protein>
    <recommendedName>
        <fullName evidence="11">Vomeronasal type-1 receptor</fullName>
    </recommendedName>
</protein>
<dbReference type="FunFam" id="1.20.1070.10:FF:000300">
    <property type="entry name" value="Vomeronasal type-1 receptor"/>
    <property type="match status" value="1"/>
</dbReference>